<comment type="caution">
    <text evidence="2">The sequence shown here is derived from an EMBL/GenBank/DDBJ whole genome shotgun (WGS) entry which is preliminary data.</text>
</comment>
<dbReference type="Proteomes" id="UP001044222">
    <property type="component" value="Chromosome 14"/>
</dbReference>
<reference evidence="2" key="1">
    <citation type="submission" date="2021-01" db="EMBL/GenBank/DDBJ databases">
        <title>A chromosome-scale assembly of European eel, Anguilla anguilla.</title>
        <authorList>
            <person name="Henkel C."/>
            <person name="Jong-Raadsen S.A."/>
            <person name="Dufour S."/>
            <person name="Weltzien F.-A."/>
            <person name="Palstra A.P."/>
            <person name="Pelster B."/>
            <person name="Spaink H.P."/>
            <person name="Van Den Thillart G.E."/>
            <person name="Jansen H."/>
            <person name="Zahm M."/>
            <person name="Klopp C."/>
            <person name="Cedric C."/>
            <person name="Louis A."/>
            <person name="Berthelot C."/>
            <person name="Parey E."/>
            <person name="Roest Crollius H."/>
            <person name="Montfort J."/>
            <person name="Robinson-Rechavi M."/>
            <person name="Bucao C."/>
            <person name="Bouchez O."/>
            <person name="Gislard M."/>
            <person name="Lluch J."/>
            <person name="Milhes M."/>
            <person name="Lampietro C."/>
            <person name="Lopez Roques C."/>
            <person name="Donnadieu C."/>
            <person name="Braasch I."/>
            <person name="Desvignes T."/>
            <person name="Postlethwait J."/>
            <person name="Bobe J."/>
            <person name="Guiguen Y."/>
            <person name="Dirks R."/>
        </authorList>
    </citation>
    <scope>NUCLEOTIDE SEQUENCE</scope>
    <source>
        <strain evidence="2">Tag_6206</strain>
        <tissue evidence="2">Liver</tissue>
    </source>
</reference>
<protein>
    <submittedName>
        <fullName evidence="2">Uncharacterized protein</fullName>
    </submittedName>
</protein>
<evidence type="ECO:0000256" key="1">
    <source>
        <dbReference type="SAM" id="MobiDB-lite"/>
    </source>
</evidence>
<evidence type="ECO:0000313" key="3">
    <source>
        <dbReference type="Proteomes" id="UP001044222"/>
    </source>
</evidence>
<dbReference type="AlphaFoldDB" id="A0A9D3LSQ9"/>
<proteinExistence type="predicted"/>
<gene>
    <name evidence="2" type="ORF">ANANG_G00253560</name>
</gene>
<evidence type="ECO:0000313" key="2">
    <source>
        <dbReference type="EMBL" id="KAG5836342.1"/>
    </source>
</evidence>
<dbReference type="EMBL" id="JAFIRN010000014">
    <property type="protein sequence ID" value="KAG5836342.1"/>
    <property type="molecule type" value="Genomic_DNA"/>
</dbReference>
<feature type="compositionally biased region" description="Basic and acidic residues" evidence="1">
    <location>
        <begin position="40"/>
        <end position="52"/>
    </location>
</feature>
<feature type="compositionally biased region" description="Polar residues" evidence="1">
    <location>
        <begin position="20"/>
        <end position="29"/>
    </location>
</feature>
<organism evidence="2 3">
    <name type="scientific">Anguilla anguilla</name>
    <name type="common">European freshwater eel</name>
    <name type="synonym">Muraena anguilla</name>
    <dbReference type="NCBI Taxonomy" id="7936"/>
    <lineage>
        <taxon>Eukaryota</taxon>
        <taxon>Metazoa</taxon>
        <taxon>Chordata</taxon>
        <taxon>Craniata</taxon>
        <taxon>Vertebrata</taxon>
        <taxon>Euteleostomi</taxon>
        <taxon>Actinopterygii</taxon>
        <taxon>Neopterygii</taxon>
        <taxon>Teleostei</taxon>
        <taxon>Anguilliformes</taxon>
        <taxon>Anguillidae</taxon>
        <taxon>Anguilla</taxon>
    </lineage>
</organism>
<sequence>MSHSKSKPRALGQGERSFCELNQTRSGQSALPAPCCAVPSEERRKTQRERVG</sequence>
<accession>A0A9D3LSQ9</accession>
<feature type="region of interest" description="Disordered" evidence="1">
    <location>
        <begin position="1"/>
        <end position="52"/>
    </location>
</feature>
<keyword evidence="3" id="KW-1185">Reference proteome</keyword>
<name>A0A9D3LSQ9_ANGAN</name>